<evidence type="ECO:0000256" key="6">
    <source>
        <dbReference type="HAMAP-Rule" id="MF_01186"/>
    </source>
</evidence>
<proteinExistence type="inferred from homology"/>
<evidence type="ECO:0000256" key="7">
    <source>
        <dbReference type="SAM" id="SignalP"/>
    </source>
</evidence>
<name>A0A918DKN5_9ALTE</name>
<dbReference type="Proteomes" id="UP000606935">
    <property type="component" value="Unassembled WGS sequence"/>
</dbReference>
<keyword evidence="5 6" id="KW-0449">Lipoprotein</keyword>
<dbReference type="RefSeq" id="WP_188697101.1">
    <property type="nucleotide sequence ID" value="NZ_BMLS01000005.1"/>
</dbReference>
<dbReference type="GO" id="GO:0009279">
    <property type="term" value="C:cell outer membrane"/>
    <property type="evidence" value="ECO:0007669"/>
    <property type="project" value="UniProtKB-SubCell"/>
</dbReference>
<keyword evidence="9" id="KW-1185">Reference proteome</keyword>
<feature type="signal peptide" evidence="7">
    <location>
        <begin position="1"/>
        <end position="21"/>
    </location>
</feature>
<dbReference type="GO" id="GO:0001530">
    <property type="term" value="F:lipopolysaccharide binding"/>
    <property type="evidence" value="ECO:0007669"/>
    <property type="project" value="TreeGrafter"/>
</dbReference>
<evidence type="ECO:0000256" key="2">
    <source>
        <dbReference type="ARBA" id="ARBA00023136"/>
    </source>
</evidence>
<dbReference type="GO" id="GO:1990351">
    <property type="term" value="C:transporter complex"/>
    <property type="evidence" value="ECO:0007669"/>
    <property type="project" value="TreeGrafter"/>
</dbReference>
<comment type="subunit">
    <text evidence="6">Component of the lipopolysaccharide transport and assembly complex. Interacts with LptD.</text>
</comment>
<comment type="caution">
    <text evidence="8">The sequence shown here is derived from an EMBL/GenBank/DDBJ whole genome shotgun (WGS) entry which is preliminary data.</text>
</comment>
<comment type="subcellular location">
    <subcellularLocation>
        <location evidence="6">Cell outer membrane</location>
        <topology evidence="6">Lipid-anchor</topology>
    </subcellularLocation>
</comment>
<evidence type="ECO:0000313" key="8">
    <source>
        <dbReference type="EMBL" id="GGO72476.1"/>
    </source>
</evidence>
<accession>A0A918DKN5</accession>
<keyword evidence="1 6" id="KW-0732">Signal</keyword>
<keyword evidence="3 6" id="KW-0564">Palmitate</keyword>
<gene>
    <name evidence="8" type="primary">rlpB</name>
    <name evidence="6" type="synonym">lptE</name>
    <name evidence="8" type="ORF">GCM10010982_30700</name>
</gene>
<dbReference type="HAMAP" id="MF_01186">
    <property type="entry name" value="LPS_assembly_LptE"/>
    <property type="match status" value="1"/>
</dbReference>
<dbReference type="AlphaFoldDB" id="A0A918DKN5"/>
<dbReference type="GO" id="GO:0043165">
    <property type="term" value="P:Gram-negative-bacterium-type cell outer membrane assembly"/>
    <property type="evidence" value="ECO:0007669"/>
    <property type="project" value="UniProtKB-UniRule"/>
</dbReference>
<organism evidence="8 9">
    <name type="scientific">Bowmanella pacifica</name>
    <dbReference type="NCBI Taxonomy" id="502051"/>
    <lineage>
        <taxon>Bacteria</taxon>
        <taxon>Pseudomonadati</taxon>
        <taxon>Pseudomonadota</taxon>
        <taxon>Gammaproteobacteria</taxon>
        <taxon>Alteromonadales</taxon>
        <taxon>Alteromonadaceae</taxon>
        <taxon>Bowmanella</taxon>
    </lineage>
</organism>
<dbReference type="EMBL" id="BMLS01000005">
    <property type="protein sequence ID" value="GGO72476.1"/>
    <property type="molecule type" value="Genomic_DNA"/>
</dbReference>
<dbReference type="Pfam" id="PF04390">
    <property type="entry name" value="LptE"/>
    <property type="match status" value="1"/>
</dbReference>
<comment type="similarity">
    <text evidence="6">Belongs to the LptE lipoprotein family.</text>
</comment>
<feature type="chain" id="PRO_5037861842" description="LPS-assembly lipoprotein LptE" evidence="7">
    <location>
        <begin position="22"/>
        <end position="163"/>
    </location>
</feature>
<evidence type="ECO:0000256" key="1">
    <source>
        <dbReference type="ARBA" id="ARBA00022729"/>
    </source>
</evidence>
<evidence type="ECO:0000256" key="3">
    <source>
        <dbReference type="ARBA" id="ARBA00023139"/>
    </source>
</evidence>
<reference evidence="8" key="2">
    <citation type="submission" date="2020-09" db="EMBL/GenBank/DDBJ databases">
        <authorList>
            <person name="Sun Q."/>
            <person name="Zhou Y."/>
        </authorList>
    </citation>
    <scope>NUCLEOTIDE SEQUENCE</scope>
    <source>
        <strain evidence="8">CGMCC 1.7086</strain>
    </source>
</reference>
<keyword evidence="4 6" id="KW-0998">Cell outer membrane</keyword>
<dbReference type="Gene3D" id="3.30.160.150">
    <property type="entry name" value="Lipoprotein like domain"/>
    <property type="match status" value="1"/>
</dbReference>
<dbReference type="PANTHER" id="PTHR38098:SF1">
    <property type="entry name" value="LPS-ASSEMBLY LIPOPROTEIN LPTE"/>
    <property type="match status" value="1"/>
</dbReference>
<dbReference type="PANTHER" id="PTHR38098">
    <property type="entry name" value="LPS-ASSEMBLY LIPOPROTEIN LPTE"/>
    <property type="match status" value="1"/>
</dbReference>
<protein>
    <recommendedName>
        <fullName evidence="6">LPS-assembly lipoprotein LptE</fullName>
    </recommendedName>
</protein>
<dbReference type="InterPro" id="IPR007485">
    <property type="entry name" value="LPS_assembly_LptE"/>
</dbReference>
<comment type="function">
    <text evidence="6">Together with LptD, is involved in the assembly of lipopolysaccharide (LPS) at the surface of the outer membrane. Required for the proper assembly of LptD. Binds LPS and may serve as the LPS recognition site at the outer membrane.</text>
</comment>
<evidence type="ECO:0000256" key="5">
    <source>
        <dbReference type="ARBA" id="ARBA00023288"/>
    </source>
</evidence>
<evidence type="ECO:0000313" key="9">
    <source>
        <dbReference type="Proteomes" id="UP000606935"/>
    </source>
</evidence>
<keyword evidence="2 6" id="KW-0472">Membrane</keyword>
<dbReference type="PROSITE" id="PS51257">
    <property type="entry name" value="PROKAR_LIPOPROTEIN"/>
    <property type="match status" value="1"/>
</dbReference>
<evidence type="ECO:0000256" key="4">
    <source>
        <dbReference type="ARBA" id="ARBA00023237"/>
    </source>
</evidence>
<dbReference type="GO" id="GO:0015920">
    <property type="term" value="P:lipopolysaccharide transport"/>
    <property type="evidence" value="ECO:0007669"/>
    <property type="project" value="TreeGrafter"/>
</dbReference>
<reference evidence="8" key="1">
    <citation type="journal article" date="2014" name="Int. J. Syst. Evol. Microbiol.">
        <title>Complete genome sequence of Corynebacterium casei LMG S-19264T (=DSM 44701T), isolated from a smear-ripened cheese.</title>
        <authorList>
            <consortium name="US DOE Joint Genome Institute (JGI-PGF)"/>
            <person name="Walter F."/>
            <person name="Albersmeier A."/>
            <person name="Kalinowski J."/>
            <person name="Ruckert C."/>
        </authorList>
    </citation>
    <scope>NUCLEOTIDE SEQUENCE</scope>
    <source>
        <strain evidence="8">CGMCC 1.7086</strain>
    </source>
</reference>
<sequence>MTRLSLVLVSALLLSACGFHLRGTGLLGDKVTKVHVASDNQHAPLPRALKTSLKGYKVQVLSSPQEEDITLYLYPEKLERSLLSLFSTGQVAEYELNYHVRFEVMLPGQDAQLLEFTLNREYQDDPNAVLAKSRELNLILDELRRQAADRIIRQLSQLTEQQP</sequence>